<dbReference type="EnsemblMetazoa" id="AAEL009009-RB">
    <property type="protein sequence ID" value="AAEL009009-PB"/>
    <property type="gene ID" value="AAEL009009"/>
</dbReference>
<dbReference type="GO" id="GO:0042302">
    <property type="term" value="F:structural constituent of cuticle"/>
    <property type="evidence" value="ECO:0007669"/>
    <property type="project" value="UniProtKB-UniRule"/>
</dbReference>
<dbReference type="KEGG" id="aag:5571365"/>
<dbReference type="OrthoDB" id="6382835at2759"/>
<dbReference type="PRINTS" id="PR00947">
    <property type="entry name" value="CUTICLE"/>
</dbReference>
<dbReference type="GO" id="GO:0031012">
    <property type="term" value="C:extracellular matrix"/>
    <property type="evidence" value="ECO:0007669"/>
    <property type="project" value="TreeGrafter"/>
</dbReference>
<dbReference type="AlphaFoldDB" id="A0A903UG34"/>
<feature type="chain" id="PRO_5038068690" evidence="3">
    <location>
        <begin position="18"/>
        <end position="101"/>
    </location>
</feature>
<feature type="signal peptide" evidence="3">
    <location>
        <begin position="1"/>
        <end position="17"/>
    </location>
</feature>
<dbReference type="PROSITE" id="PS00233">
    <property type="entry name" value="CHIT_BIND_RR_1"/>
    <property type="match status" value="1"/>
</dbReference>
<evidence type="ECO:0000256" key="1">
    <source>
        <dbReference type="ARBA" id="ARBA00022460"/>
    </source>
</evidence>
<dbReference type="PANTHER" id="PTHR12236">
    <property type="entry name" value="STRUCTURAL CONTITUENT OF CUTICLE"/>
    <property type="match status" value="1"/>
</dbReference>
<keyword evidence="5" id="KW-1185">Reference proteome</keyword>
<dbReference type="InterPro" id="IPR000618">
    <property type="entry name" value="Insect_cuticle"/>
</dbReference>
<dbReference type="InterPro" id="IPR051217">
    <property type="entry name" value="Insect_Cuticle_Struc_Prot"/>
</dbReference>
<evidence type="ECO:0000256" key="2">
    <source>
        <dbReference type="PROSITE-ProRule" id="PRU00497"/>
    </source>
</evidence>
<dbReference type="GO" id="GO:0005615">
    <property type="term" value="C:extracellular space"/>
    <property type="evidence" value="ECO:0007669"/>
    <property type="project" value="TreeGrafter"/>
</dbReference>
<organism evidence="4 5">
    <name type="scientific">Aedes aegypti</name>
    <name type="common">Yellowfever mosquito</name>
    <name type="synonym">Culex aegypti</name>
    <dbReference type="NCBI Taxonomy" id="7159"/>
    <lineage>
        <taxon>Eukaryota</taxon>
        <taxon>Metazoa</taxon>
        <taxon>Ecdysozoa</taxon>
        <taxon>Arthropoda</taxon>
        <taxon>Hexapoda</taxon>
        <taxon>Insecta</taxon>
        <taxon>Pterygota</taxon>
        <taxon>Neoptera</taxon>
        <taxon>Endopterygota</taxon>
        <taxon>Diptera</taxon>
        <taxon>Nematocera</taxon>
        <taxon>Culicoidea</taxon>
        <taxon>Culicidae</taxon>
        <taxon>Culicinae</taxon>
        <taxon>Aedini</taxon>
        <taxon>Aedes</taxon>
        <taxon>Stegomyia</taxon>
    </lineage>
</organism>
<dbReference type="PROSITE" id="PS51155">
    <property type="entry name" value="CHIT_BIND_RR_2"/>
    <property type="match status" value="1"/>
</dbReference>
<keyword evidence="1 2" id="KW-0193">Cuticle</keyword>
<evidence type="ECO:0000256" key="3">
    <source>
        <dbReference type="SAM" id="SignalP"/>
    </source>
</evidence>
<proteinExistence type="predicted"/>
<reference evidence="4" key="2">
    <citation type="submission" date="2022-10" db="UniProtKB">
        <authorList>
            <consortium name="EnsemblMetazoa"/>
        </authorList>
    </citation>
    <scope>IDENTIFICATION</scope>
    <source>
        <strain evidence="4">LVP_AGWG</strain>
    </source>
</reference>
<name>A0A903UG34_AEDAE</name>
<reference evidence="4 5" key="1">
    <citation type="submission" date="2017-06" db="EMBL/GenBank/DDBJ databases">
        <title>Aedes aegypti genome working group (AGWG) sequencing and assembly.</title>
        <authorList>
            <consortium name="Aedes aegypti Genome Working Group (AGWG)"/>
            <person name="Matthews B.J."/>
        </authorList>
    </citation>
    <scope>NUCLEOTIDE SEQUENCE [LARGE SCALE GENOMIC DNA]</scope>
    <source>
        <strain evidence="4 5">LVP_AGWG</strain>
    </source>
</reference>
<dbReference type="OMA" id="QYYGGEH"/>
<dbReference type="InterPro" id="IPR031311">
    <property type="entry name" value="CHIT_BIND_RR_consensus"/>
</dbReference>
<keyword evidence="3" id="KW-0732">Signal</keyword>
<dbReference type="Pfam" id="PF00379">
    <property type="entry name" value="Chitin_bind_4"/>
    <property type="match status" value="1"/>
</dbReference>
<protein>
    <submittedName>
        <fullName evidence="4">Uncharacterized protein</fullName>
    </submittedName>
</protein>
<evidence type="ECO:0000313" key="5">
    <source>
        <dbReference type="Proteomes" id="UP000008820"/>
    </source>
</evidence>
<evidence type="ECO:0000313" key="4">
    <source>
        <dbReference type="EnsemblMetazoa" id="AAEL009009-PB"/>
    </source>
</evidence>
<dbReference type="Proteomes" id="UP000008820">
    <property type="component" value="Chromosome 2"/>
</dbReference>
<gene>
    <name evidence="4" type="primary">5571365</name>
</gene>
<dbReference type="PANTHER" id="PTHR12236:SF76">
    <property type="entry name" value="ADULT-SPECIFIC CUTICULAR PROTEIN ACP-20-LIKE PROTEIN"/>
    <property type="match status" value="1"/>
</dbReference>
<accession>A0A903UG34</accession>
<sequence length="101" mass="11416">MFKIIALVACLAVVVSAQYYGEDHGHHKEEHHAHPKYKFEYGVKDAHTGDHKSHWEIRDGDVVKGQYTLTEADGSERIVDYKADDHNGFEAVVKNVGHGHH</sequence>